<proteinExistence type="predicted"/>
<evidence type="ECO:0000313" key="3">
    <source>
        <dbReference type="Proteomes" id="UP000199475"/>
    </source>
</evidence>
<dbReference type="RefSeq" id="WP_093253332.1">
    <property type="nucleotide sequence ID" value="NZ_FNGP01000006.1"/>
</dbReference>
<keyword evidence="3" id="KW-1185">Reference proteome</keyword>
<sequence length="209" mass="22296">MDLGSAVKVLLRRWVVVLVGLLLTVGGAAYLYLSAPPSYTAGARMLLLLPPNARGADAVGSPFLYLPDGLNVIGRLVSVSATTREFREAMAAEGLTSGYQVTVDPQNPIVVIAVEGPDPEDVLATRDWMVGALQEELLAVQVEEGAPEAQIAHARVFAAEERPVEQGNARLREVIGVLGVGGVVTLLAAFGVDRLFQQRRARRATTDLR</sequence>
<evidence type="ECO:0000256" key="1">
    <source>
        <dbReference type="SAM" id="Phobius"/>
    </source>
</evidence>
<dbReference type="STRING" id="686624.SAMN04488242_2750"/>
<keyword evidence="1" id="KW-1133">Transmembrane helix</keyword>
<organism evidence="2 3">
    <name type="scientific">Tessaracoccus oleiagri</name>
    <dbReference type="NCBI Taxonomy" id="686624"/>
    <lineage>
        <taxon>Bacteria</taxon>
        <taxon>Bacillati</taxon>
        <taxon>Actinomycetota</taxon>
        <taxon>Actinomycetes</taxon>
        <taxon>Propionibacteriales</taxon>
        <taxon>Propionibacteriaceae</taxon>
        <taxon>Tessaracoccus</taxon>
    </lineage>
</organism>
<dbReference type="EMBL" id="FNGP01000006">
    <property type="protein sequence ID" value="SDL77610.1"/>
    <property type="molecule type" value="Genomic_DNA"/>
</dbReference>
<feature type="transmembrane region" description="Helical" evidence="1">
    <location>
        <begin position="14"/>
        <end position="33"/>
    </location>
</feature>
<evidence type="ECO:0000313" key="2">
    <source>
        <dbReference type="EMBL" id="SDL77610.1"/>
    </source>
</evidence>
<name>A0A1G9MTP6_9ACTN</name>
<reference evidence="2 3" key="1">
    <citation type="submission" date="2016-10" db="EMBL/GenBank/DDBJ databases">
        <authorList>
            <person name="de Groot N.N."/>
        </authorList>
    </citation>
    <scope>NUCLEOTIDE SEQUENCE [LARGE SCALE GENOMIC DNA]</scope>
    <source>
        <strain evidence="2 3">CGMCC 1.9159</strain>
    </source>
</reference>
<accession>A0A1G9MTP6</accession>
<gene>
    <name evidence="2" type="ORF">SAMN04488242_2750</name>
</gene>
<dbReference type="OrthoDB" id="5179260at2"/>
<dbReference type="Proteomes" id="UP000199475">
    <property type="component" value="Unassembled WGS sequence"/>
</dbReference>
<keyword evidence="1" id="KW-0472">Membrane</keyword>
<keyword evidence="1" id="KW-0812">Transmembrane</keyword>
<dbReference type="AlphaFoldDB" id="A0A1G9MTP6"/>
<feature type="transmembrane region" description="Helical" evidence="1">
    <location>
        <begin position="174"/>
        <end position="192"/>
    </location>
</feature>
<protein>
    <submittedName>
        <fullName evidence="2">Capsular polysaccharide biosynthesis protein</fullName>
    </submittedName>
</protein>